<protein>
    <recommendedName>
        <fullName evidence="1">VOC domain-containing protein</fullName>
    </recommendedName>
</protein>
<dbReference type="EMBL" id="WNDQ01000042">
    <property type="protein sequence ID" value="KAF1020026.1"/>
    <property type="molecule type" value="Genomic_DNA"/>
</dbReference>
<dbReference type="SUPFAM" id="SSF54593">
    <property type="entry name" value="Glyoxalase/Bleomycin resistance protein/Dihydroxybiphenyl dioxygenase"/>
    <property type="match status" value="1"/>
</dbReference>
<feature type="domain" description="VOC" evidence="1">
    <location>
        <begin position="5"/>
        <end position="140"/>
    </location>
</feature>
<dbReference type="InterPro" id="IPR029068">
    <property type="entry name" value="Glyas_Bleomycin-R_OHBP_Dase"/>
</dbReference>
<dbReference type="AlphaFoldDB" id="A0A7V8JPQ2"/>
<dbReference type="Gene3D" id="3.10.180.10">
    <property type="entry name" value="2,3-Dihydroxybiphenyl 1,2-Dioxygenase, domain 1"/>
    <property type="match status" value="1"/>
</dbReference>
<dbReference type="InterPro" id="IPR037523">
    <property type="entry name" value="VOC_core"/>
</dbReference>
<dbReference type="Pfam" id="PF00903">
    <property type="entry name" value="Glyoxalase"/>
    <property type="match status" value="1"/>
</dbReference>
<evidence type="ECO:0000259" key="1">
    <source>
        <dbReference type="PROSITE" id="PS51819"/>
    </source>
</evidence>
<dbReference type="InterPro" id="IPR004360">
    <property type="entry name" value="Glyas_Fos-R_dOase_dom"/>
</dbReference>
<evidence type="ECO:0000313" key="2">
    <source>
        <dbReference type="EMBL" id="KAF1020026.1"/>
    </source>
</evidence>
<accession>A0A7V8JPQ2</accession>
<dbReference type="PANTHER" id="PTHR46142:SF3">
    <property type="entry name" value="F18B13.24 PROTEIN"/>
    <property type="match status" value="1"/>
</dbReference>
<dbReference type="Proteomes" id="UP000461670">
    <property type="component" value="Unassembled WGS sequence"/>
</dbReference>
<evidence type="ECO:0000313" key="3">
    <source>
        <dbReference type="Proteomes" id="UP000461670"/>
    </source>
</evidence>
<proteinExistence type="predicted"/>
<comment type="caution">
    <text evidence="2">The sequence shown here is derived from an EMBL/GenBank/DDBJ whole genome shotgun (WGS) entry which is preliminary data.</text>
</comment>
<dbReference type="PANTHER" id="PTHR46142">
    <property type="match status" value="1"/>
</dbReference>
<name>A0A7V8JPQ2_9BURK</name>
<reference evidence="3" key="1">
    <citation type="journal article" date="2020" name="MBio">
        <title>Horizontal gene transfer to a defensive symbiont with a reduced genome amongst a multipartite beetle microbiome.</title>
        <authorList>
            <person name="Waterworth S.C."/>
            <person name="Florez L.V."/>
            <person name="Rees E.R."/>
            <person name="Hertweck C."/>
            <person name="Kaltenpoth M."/>
            <person name="Kwan J.C."/>
        </authorList>
    </citation>
    <scope>NUCLEOTIDE SEQUENCE [LARGE SCALE GENOMIC DNA]</scope>
</reference>
<dbReference type="PROSITE" id="PS51819">
    <property type="entry name" value="VOC"/>
    <property type="match status" value="1"/>
</dbReference>
<organism evidence="2 3">
    <name type="scientific">Paracidovorax wautersii</name>
    <dbReference type="NCBI Taxonomy" id="1177982"/>
    <lineage>
        <taxon>Bacteria</taxon>
        <taxon>Pseudomonadati</taxon>
        <taxon>Pseudomonadota</taxon>
        <taxon>Betaproteobacteria</taxon>
        <taxon>Burkholderiales</taxon>
        <taxon>Comamonadaceae</taxon>
        <taxon>Paracidovorax</taxon>
    </lineage>
</organism>
<gene>
    <name evidence="2" type="ORF">GAK30_02731</name>
</gene>
<sequence length="159" mass="17062">MPIRKLGHYSVRTSDLAASRRFYVDVLGLREGYRPPLDFPGAWLYQGADDADDADHGVVHLIGTEGAGQGLTAYLGARADSGQGSGALDHLAFLATGAEELVGRLARAGIAYRDRTLPDLGLRQLFFVDPSGLTIEMNFPASEPHHAHPEPALQKVANT</sequence>